<protein>
    <recommendedName>
        <fullName evidence="5">Small ribosomal subunit protein uS8c</fullName>
    </recommendedName>
</protein>
<evidence type="ECO:0000313" key="10">
    <source>
        <dbReference type="Proteomes" id="UP000824120"/>
    </source>
</evidence>
<dbReference type="EMBL" id="JACXVP010000004">
    <property type="protein sequence ID" value="KAG5611935.1"/>
    <property type="molecule type" value="Genomic_DNA"/>
</dbReference>
<feature type="compositionally biased region" description="Polar residues" evidence="7">
    <location>
        <begin position="157"/>
        <end position="171"/>
    </location>
</feature>
<keyword evidence="3 6" id="KW-0689">Ribosomal protein</keyword>
<dbReference type="Proteomes" id="UP000824120">
    <property type="component" value="Chromosome 4"/>
</dbReference>
<feature type="transmembrane region" description="Helical" evidence="8">
    <location>
        <begin position="250"/>
        <end position="270"/>
    </location>
</feature>
<keyword evidence="8" id="KW-1133">Transmembrane helix</keyword>
<dbReference type="Gene3D" id="3.30.1490.10">
    <property type="match status" value="1"/>
</dbReference>
<dbReference type="Gene3D" id="3.30.1370.30">
    <property type="match status" value="1"/>
</dbReference>
<evidence type="ECO:0000256" key="3">
    <source>
        <dbReference type="ARBA" id="ARBA00022980"/>
    </source>
</evidence>
<keyword evidence="8" id="KW-0812">Transmembrane</keyword>
<dbReference type="GO" id="GO:0006412">
    <property type="term" value="P:translation"/>
    <property type="evidence" value="ECO:0007669"/>
    <property type="project" value="InterPro"/>
</dbReference>
<evidence type="ECO:0000256" key="6">
    <source>
        <dbReference type="RuleBase" id="RU003660"/>
    </source>
</evidence>
<proteinExistence type="inferred from homology"/>
<gene>
    <name evidence="9" type="ORF">H5410_023216</name>
</gene>
<reference evidence="9 10" key="1">
    <citation type="submission" date="2020-09" db="EMBL/GenBank/DDBJ databases">
        <title>De no assembly of potato wild relative species, Solanum commersonii.</title>
        <authorList>
            <person name="Cho K."/>
        </authorList>
    </citation>
    <scope>NUCLEOTIDE SEQUENCE [LARGE SCALE GENOMIC DNA]</scope>
    <source>
        <strain evidence="9">LZ3.2</strain>
        <tissue evidence="9">Leaf</tissue>
    </source>
</reference>
<dbReference type="InterPro" id="IPR047863">
    <property type="entry name" value="Ribosomal_uS8_CS"/>
</dbReference>
<comment type="function">
    <text evidence="1">One of the primary rRNA binding proteins, it binds directly to 16S rRNA central domain where it helps coordinate assembly of the platform of the 30S subunit.</text>
</comment>
<accession>A0A9J5ZIN0</accession>
<comment type="similarity">
    <text evidence="2 6">Belongs to the universal ribosomal protein uS8 family.</text>
</comment>
<dbReference type="GO" id="GO:0003735">
    <property type="term" value="F:structural constituent of ribosome"/>
    <property type="evidence" value="ECO:0007669"/>
    <property type="project" value="InterPro"/>
</dbReference>
<keyword evidence="10" id="KW-1185">Reference proteome</keyword>
<evidence type="ECO:0000256" key="5">
    <source>
        <dbReference type="ARBA" id="ARBA00035153"/>
    </source>
</evidence>
<dbReference type="AlphaFoldDB" id="A0A9J5ZIN0"/>
<dbReference type="Pfam" id="PF00410">
    <property type="entry name" value="Ribosomal_S8"/>
    <property type="match status" value="2"/>
</dbReference>
<evidence type="ECO:0000256" key="2">
    <source>
        <dbReference type="ARBA" id="ARBA00006471"/>
    </source>
</evidence>
<evidence type="ECO:0000256" key="7">
    <source>
        <dbReference type="SAM" id="MobiDB-lite"/>
    </source>
</evidence>
<evidence type="ECO:0000256" key="8">
    <source>
        <dbReference type="SAM" id="Phobius"/>
    </source>
</evidence>
<evidence type="ECO:0000256" key="1">
    <source>
        <dbReference type="ARBA" id="ARBA00002569"/>
    </source>
</evidence>
<sequence length="321" mass="35901">MVRVRVLNDALKSLYNAEKRGKRQVMIRPSSKVIIKFLIVMQKHGYIGEFEYSSRFRQQANNDVVRRLANSLHVHFDCANSVPIVSQSIVLPPSHFPASSALDFAYDTGGSLKVDQFSNSNSLTGLQDLKDSIHFYVSGLINSSFSQDSESAASALHNPSSSDYSPRITPSQDDSTVIIQKRKLGKKAKSYAYRIREHVKLGSKFSDMSILFGYIVLTTSAGIMDHEEARRKNVGGKVLGFLMLTRMKTLVLLLVVIDLFLFFLLPSNLVGNLLKILRQLSDFVEKVAGAYCLFRQLTSKSASIHVKFLVNQEGWIVSLCL</sequence>
<organism evidence="9 10">
    <name type="scientific">Solanum commersonii</name>
    <name type="common">Commerson's wild potato</name>
    <name type="synonym">Commerson's nightshade</name>
    <dbReference type="NCBI Taxonomy" id="4109"/>
    <lineage>
        <taxon>Eukaryota</taxon>
        <taxon>Viridiplantae</taxon>
        <taxon>Streptophyta</taxon>
        <taxon>Embryophyta</taxon>
        <taxon>Tracheophyta</taxon>
        <taxon>Spermatophyta</taxon>
        <taxon>Magnoliopsida</taxon>
        <taxon>eudicotyledons</taxon>
        <taxon>Gunneridae</taxon>
        <taxon>Pentapetalae</taxon>
        <taxon>asterids</taxon>
        <taxon>lamiids</taxon>
        <taxon>Solanales</taxon>
        <taxon>Solanaceae</taxon>
        <taxon>Solanoideae</taxon>
        <taxon>Solaneae</taxon>
        <taxon>Solanum</taxon>
    </lineage>
</organism>
<dbReference type="FunFam" id="3.30.1370.30:FF:000001">
    <property type="entry name" value="40S ribosomal protein S15a"/>
    <property type="match status" value="1"/>
</dbReference>
<dbReference type="PROSITE" id="PS00053">
    <property type="entry name" value="RIBOSOMAL_S8"/>
    <property type="match status" value="1"/>
</dbReference>
<name>A0A9J5ZIN0_SOLCO</name>
<keyword evidence="8" id="KW-0472">Membrane</keyword>
<evidence type="ECO:0000256" key="4">
    <source>
        <dbReference type="ARBA" id="ARBA00023274"/>
    </source>
</evidence>
<dbReference type="InterPro" id="IPR035987">
    <property type="entry name" value="Ribosomal_uS8_sf"/>
</dbReference>
<dbReference type="GO" id="GO:0005840">
    <property type="term" value="C:ribosome"/>
    <property type="evidence" value="ECO:0007669"/>
    <property type="project" value="UniProtKB-KW"/>
</dbReference>
<dbReference type="PANTHER" id="PTHR11758">
    <property type="entry name" value="40S RIBOSOMAL PROTEIN S15A"/>
    <property type="match status" value="1"/>
</dbReference>
<comment type="caution">
    <text evidence="9">The sequence shown here is derived from an EMBL/GenBank/DDBJ whole genome shotgun (WGS) entry which is preliminary data.</text>
</comment>
<keyword evidence="4 6" id="KW-0687">Ribonucleoprotein</keyword>
<dbReference type="SUPFAM" id="SSF56047">
    <property type="entry name" value="Ribosomal protein S8"/>
    <property type="match status" value="2"/>
</dbReference>
<feature type="region of interest" description="Disordered" evidence="7">
    <location>
        <begin position="152"/>
        <end position="171"/>
    </location>
</feature>
<evidence type="ECO:0000313" key="9">
    <source>
        <dbReference type="EMBL" id="KAG5611935.1"/>
    </source>
</evidence>
<dbReference type="GO" id="GO:1990904">
    <property type="term" value="C:ribonucleoprotein complex"/>
    <property type="evidence" value="ECO:0007669"/>
    <property type="project" value="UniProtKB-KW"/>
</dbReference>
<dbReference type="InterPro" id="IPR000630">
    <property type="entry name" value="Ribosomal_uS8"/>
</dbReference>